<organism evidence="2 5">
    <name type="scientific">Sphingomonas koreensis</name>
    <dbReference type="NCBI Taxonomy" id="93064"/>
    <lineage>
        <taxon>Bacteria</taxon>
        <taxon>Pseudomonadati</taxon>
        <taxon>Pseudomonadota</taxon>
        <taxon>Alphaproteobacteria</taxon>
        <taxon>Sphingomonadales</taxon>
        <taxon>Sphingomonadaceae</taxon>
        <taxon>Sphingomonas</taxon>
    </lineage>
</organism>
<name>A0A1L6JAB2_9SPHN</name>
<dbReference type="OrthoDB" id="9813621at2"/>
<evidence type="ECO:0000313" key="2">
    <source>
        <dbReference type="EMBL" id="APR52796.1"/>
    </source>
</evidence>
<reference evidence="6 7" key="3">
    <citation type="submission" date="2018-07" db="EMBL/GenBank/DDBJ databases">
        <title>Genomic and Epidemiologic Investigation of an Indolent Hospital Outbreak.</title>
        <authorList>
            <person name="Johnson R.C."/>
            <person name="Deming C."/>
            <person name="Conlan S."/>
            <person name="Zellmer C.J."/>
            <person name="Michelin A.V."/>
            <person name="Lee-Lin S."/>
            <person name="Thomas P.J."/>
            <person name="Park M."/>
            <person name="Weingarten R.A."/>
            <person name="Less J."/>
            <person name="Dekker J.P."/>
            <person name="Frank K.M."/>
            <person name="Musser K.A."/>
            <person name="Mcquiston J.R."/>
            <person name="Henderson D.K."/>
            <person name="Lau A.F."/>
            <person name="Palmore T.N."/>
            <person name="Segre J.A."/>
        </authorList>
    </citation>
    <scope>NUCLEOTIDE SEQUENCE [LARGE SCALE GENOMIC DNA]</scope>
    <source>
        <strain evidence="4 7">SK-CDC1_0717</strain>
        <strain evidence="3 6">SK-NIH.Env10_0317</strain>
    </source>
</reference>
<evidence type="ECO:0000313" key="3">
    <source>
        <dbReference type="EMBL" id="RSV04051.1"/>
    </source>
</evidence>
<dbReference type="KEGG" id="skr:BRX40_10505"/>
<reference evidence="5" key="2">
    <citation type="submission" date="2016-12" db="EMBL/GenBank/DDBJ databases">
        <title>Whole genome sequencing of Sphingomonas sp. ABOJV.</title>
        <authorList>
            <person name="Conlan S."/>
            <person name="Thomas P.J."/>
            <person name="Mullikin J."/>
            <person name="Palmore T.N."/>
            <person name="Frank K.M."/>
            <person name="Segre J.A."/>
        </authorList>
    </citation>
    <scope>NUCLEOTIDE SEQUENCE [LARGE SCALE GENOMIC DNA]</scope>
    <source>
        <strain evidence="5">ABOJV</strain>
    </source>
</reference>
<dbReference type="GeneID" id="44132991"/>
<feature type="transmembrane region" description="Helical" evidence="1">
    <location>
        <begin position="72"/>
        <end position="95"/>
    </location>
</feature>
<feature type="transmembrane region" description="Helical" evidence="1">
    <location>
        <begin position="20"/>
        <end position="37"/>
    </location>
</feature>
<evidence type="ECO:0000256" key="1">
    <source>
        <dbReference type="SAM" id="Phobius"/>
    </source>
</evidence>
<keyword evidence="1" id="KW-1133">Transmembrane helix</keyword>
<protein>
    <submittedName>
        <fullName evidence="2">Uncharacterized protein</fullName>
    </submittedName>
</protein>
<keyword evidence="1" id="KW-0812">Transmembrane</keyword>
<sequence>MNGSSKTAEMATGSTPYRAGVGVAALTSFLIVWTTIVRDSVDSAGFFLLVMAPVVGGYAARFRPAGMARTMAGVAVMQVVWTLAVATAPVTALVSDGVFKTWLFGGAFTALWLVSAALFRAAARAGQGAND</sequence>
<dbReference type="EMBL" id="QQWO01000006">
    <property type="protein sequence ID" value="RSV04051.1"/>
    <property type="molecule type" value="Genomic_DNA"/>
</dbReference>
<dbReference type="Proteomes" id="UP000185161">
    <property type="component" value="Chromosome"/>
</dbReference>
<dbReference type="EMBL" id="QQYZ01000003">
    <property type="protein sequence ID" value="RSY88663.1"/>
    <property type="molecule type" value="Genomic_DNA"/>
</dbReference>
<evidence type="ECO:0000313" key="6">
    <source>
        <dbReference type="Proteomes" id="UP000286681"/>
    </source>
</evidence>
<proteinExistence type="predicted"/>
<evidence type="ECO:0000313" key="5">
    <source>
        <dbReference type="Proteomes" id="UP000185161"/>
    </source>
</evidence>
<evidence type="ECO:0000313" key="7">
    <source>
        <dbReference type="Proteomes" id="UP000287746"/>
    </source>
</evidence>
<dbReference type="Proteomes" id="UP000286681">
    <property type="component" value="Unassembled WGS sequence"/>
</dbReference>
<reference evidence="2" key="1">
    <citation type="submission" date="2016-12" db="EMBL/GenBank/DDBJ databases">
        <title>Whole genome sequencing of Sphingomonas koreensis.</title>
        <authorList>
            <person name="Conlan S."/>
            <person name="Thomas P.J."/>
            <person name="Mullikin J."/>
            <person name="Palmore T.N."/>
            <person name="Frank K.M."/>
            <person name="Segre J.A."/>
        </authorList>
    </citation>
    <scope>NUCLEOTIDE SEQUENCE</scope>
    <source>
        <strain evidence="2">ABOJV</strain>
    </source>
</reference>
<dbReference type="EMBL" id="CP018820">
    <property type="protein sequence ID" value="APR52796.1"/>
    <property type="molecule type" value="Genomic_DNA"/>
</dbReference>
<feature type="transmembrane region" description="Helical" evidence="1">
    <location>
        <begin position="43"/>
        <end position="60"/>
    </location>
</feature>
<evidence type="ECO:0000313" key="4">
    <source>
        <dbReference type="EMBL" id="RSY88663.1"/>
    </source>
</evidence>
<keyword evidence="1" id="KW-0472">Membrane</keyword>
<gene>
    <name evidence="2" type="ORF">BRX40_10505</name>
    <name evidence="3" type="ORF">CA257_08200</name>
    <name evidence="4" type="ORF">DAH66_04195</name>
</gene>
<dbReference type="Proteomes" id="UP000287746">
    <property type="component" value="Unassembled WGS sequence"/>
</dbReference>
<dbReference type="RefSeq" id="WP_066577822.1">
    <property type="nucleotide sequence ID" value="NZ_CP018820.1"/>
</dbReference>
<dbReference type="AlphaFoldDB" id="A0A1L6JAB2"/>
<accession>A0A1L6JAB2</accession>
<feature type="transmembrane region" description="Helical" evidence="1">
    <location>
        <begin position="101"/>
        <end position="123"/>
    </location>
</feature>
<keyword evidence="5" id="KW-1185">Reference proteome</keyword>